<dbReference type="GO" id="GO:0008168">
    <property type="term" value="F:methyltransferase activity"/>
    <property type="evidence" value="ECO:0007669"/>
    <property type="project" value="TreeGrafter"/>
</dbReference>
<dbReference type="InterPro" id="IPR050508">
    <property type="entry name" value="Methyltransf_Superfamily"/>
</dbReference>
<dbReference type="EMBL" id="JFKE01000004">
    <property type="protein sequence ID" value="KAJ55290.1"/>
    <property type="molecule type" value="Genomic_DNA"/>
</dbReference>
<dbReference type="Proteomes" id="UP000026249">
    <property type="component" value="Unassembled WGS sequence"/>
</dbReference>
<dbReference type="AlphaFoldDB" id="A0A037ZFM9"/>
<dbReference type="OrthoDB" id="5642573at2"/>
<dbReference type="Pfam" id="PF13649">
    <property type="entry name" value="Methyltransf_25"/>
    <property type="match status" value="1"/>
</dbReference>
<dbReference type="InterPro" id="IPR041698">
    <property type="entry name" value="Methyltransf_25"/>
</dbReference>
<comment type="caution">
    <text evidence="2">The sequence shown here is derived from an EMBL/GenBank/DDBJ whole genome shotgun (WGS) entry which is preliminary data.</text>
</comment>
<reference evidence="2 3" key="1">
    <citation type="submission" date="2014-03" db="EMBL/GenBank/DDBJ databases">
        <title>Draft Genome Sequence of Actibacterium mucosum KCTC 23349, a Marine Alphaproteobacterium with Complex Ionic Requirements Isolated from Mediterranean Seawater at Malvarrosa Beach, Valencia, Spain.</title>
        <authorList>
            <person name="Arahal D.R."/>
            <person name="Shao Z."/>
            <person name="Lai Q."/>
            <person name="Pujalte M.J."/>
        </authorList>
    </citation>
    <scope>NUCLEOTIDE SEQUENCE [LARGE SCALE GENOMIC DNA]</scope>
    <source>
        <strain evidence="2 3">KCTC 23349</strain>
    </source>
</reference>
<dbReference type="SUPFAM" id="SSF53335">
    <property type="entry name" value="S-adenosyl-L-methionine-dependent methyltransferases"/>
    <property type="match status" value="1"/>
</dbReference>
<evidence type="ECO:0000259" key="1">
    <source>
        <dbReference type="Pfam" id="PF13649"/>
    </source>
</evidence>
<dbReference type="STRING" id="1454373.ACMU_11365"/>
<feature type="domain" description="Methyltransferase" evidence="1">
    <location>
        <begin position="43"/>
        <end position="136"/>
    </location>
</feature>
<dbReference type="CDD" id="cd02440">
    <property type="entry name" value="AdoMet_MTases"/>
    <property type="match status" value="1"/>
</dbReference>
<accession>A0A037ZFM9</accession>
<dbReference type="PANTHER" id="PTHR42912:SF93">
    <property type="entry name" value="N6-ADENOSINE-METHYLTRANSFERASE TMT1A"/>
    <property type="match status" value="1"/>
</dbReference>
<proteinExistence type="predicted"/>
<dbReference type="Gene3D" id="3.40.50.150">
    <property type="entry name" value="Vaccinia Virus protein VP39"/>
    <property type="match status" value="1"/>
</dbReference>
<keyword evidence="3" id="KW-1185">Reference proteome</keyword>
<dbReference type="InterPro" id="IPR029063">
    <property type="entry name" value="SAM-dependent_MTases_sf"/>
</dbReference>
<dbReference type="RefSeq" id="WP_035258996.1">
    <property type="nucleotide sequence ID" value="NZ_JFKE01000004.1"/>
</dbReference>
<name>A0A037ZFM9_9RHOB</name>
<dbReference type="PANTHER" id="PTHR42912">
    <property type="entry name" value="METHYLTRANSFERASE"/>
    <property type="match status" value="1"/>
</dbReference>
<sequence length="213" mass="22924">MHENAAFWDKIADKYAARPIADMDAYEYTLNRTRSYLGADDHVLELGAGTGGTARLLAPGVGQYTATDLSPAMVAIGQRKAAEEGIDNLTSRAGTVEEALADETPLDAVLGFNILHLLPDQAAVARLAHKRLRSGGYYITKTPSQPDGQAVAFWLMMNVAVPVMRLLGRAPYVNLPKITELEAGITAAGFEIIETGNYPAKAPPARYIVARKL</sequence>
<organism evidence="2 3">
    <name type="scientific">Actibacterium mucosum KCTC 23349</name>
    <dbReference type="NCBI Taxonomy" id="1454373"/>
    <lineage>
        <taxon>Bacteria</taxon>
        <taxon>Pseudomonadati</taxon>
        <taxon>Pseudomonadota</taxon>
        <taxon>Alphaproteobacteria</taxon>
        <taxon>Rhodobacterales</taxon>
        <taxon>Roseobacteraceae</taxon>
        <taxon>Actibacterium</taxon>
    </lineage>
</organism>
<evidence type="ECO:0000313" key="3">
    <source>
        <dbReference type="Proteomes" id="UP000026249"/>
    </source>
</evidence>
<evidence type="ECO:0000313" key="2">
    <source>
        <dbReference type="EMBL" id="KAJ55290.1"/>
    </source>
</evidence>
<protein>
    <recommendedName>
        <fullName evidence="1">Methyltransferase domain-containing protein</fullName>
    </recommendedName>
</protein>
<gene>
    <name evidence="2" type="ORF">ACMU_11365</name>
</gene>